<evidence type="ECO:0000256" key="1">
    <source>
        <dbReference type="SAM" id="Phobius"/>
    </source>
</evidence>
<protein>
    <submittedName>
        <fullName evidence="2">Uncharacterized protein</fullName>
    </submittedName>
</protein>
<reference evidence="2 3" key="1">
    <citation type="submission" date="2017-05" db="EMBL/GenBank/DDBJ databases">
        <title>The Genome Sequence of Enterococcus sp. 8G7_MSG3316.</title>
        <authorList>
            <consortium name="The Broad Institute Genomics Platform"/>
            <consortium name="The Broad Institute Genomic Center for Infectious Diseases"/>
            <person name="Earl A."/>
            <person name="Manson A."/>
            <person name="Schwartman J."/>
            <person name="Gilmore M."/>
            <person name="Abouelleil A."/>
            <person name="Cao P."/>
            <person name="Chapman S."/>
            <person name="Cusick C."/>
            <person name="Shea T."/>
            <person name="Young S."/>
            <person name="Neafsey D."/>
            <person name="Nusbaum C."/>
            <person name="Birren B."/>
        </authorList>
    </citation>
    <scope>NUCLEOTIDE SEQUENCE [LARGE SCALE GENOMIC DNA]</scope>
    <source>
        <strain evidence="2 3">8G7_MSG3316</strain>
    </source>
</reference>
<keyword evidence="1" id="KW-0812">Transmembrane</keyword>
<comment type="caution">
    <text evidence="2">The sequence shown here is derived from an EMBL/GenBank/DDBJ whole genome shotgun (WGS) entry which is preliminary data.</text>
</comment>
<dbReference type="Proteomes" id="UP000195043">
    <property type="component" value="Unassembled WGS sequence"/>
</dbReference>
<dbReference type="AlphaFoldDB" id="A0A242A637"/>
<dbReference type="EMBL" id="NGKU01000001">
    <property type="protein sequence ID" value="OTN76379.1"/>
    <property type="molecule type" value="Genomic_DNA"/>
</dbReference>
<keyword evidence="1" id="KW-1133">Transmembrane helix</keyword>
<dbReference type="STRING" id="1834191.A5886_001456"/>
<organism evidence="2 3">
    <name type="scientific">Candidatus Enterococcus testudinis</name>
    <dbReference type="NCBI Taxonomy" id="1834191"/>
    <lineage>
        <taxon>Bacteria</taxon>
        <taxon>Bacillati</taxon>
        <taxon>Bacillota</taxon>
        <taxon>Bacilli</taxon>
        <taxon>Lactobacillales</taxon>
        <taxon>Enterococcaceae</taxon>
        <taxon>Enterococcus</taxon>
    </lineage>
</organism>
<sequence>MSIFIGAILFFTGGFIGVSIMSLIQVGAKSDEVFRSEKSIQSNIIIDKTLP</sequence>
<feature type="transmembrane region" description="Helical" evidence="1">
    <location>
        <begin position="6"/>
        <end position="28"/>
    </location>
</feature>
<dbReference type="RefSeq" id="WP_143353772.1">
    <property type="nucleotide sequence ID" value="NZ_NGKU01000001.1"/>
</dbReference>
<proteinExistence type="predicted"/>
<name>A0A242A637_9ENTE</name>
<evidence type="ECO:0000313" key="2">
    <source>
        <dbReference type="EMBL" id="OTN76379.1"/>
    </source>
</evidence>
<keyword evidence="1" id="KW-0472">Membrane</keyword>
<keyword evidence="3" id="KW-1185">Reference proteome</keyword>
<evidence type="ECO:0000313" key="3">
    <source>
        <dbReference type="Proteomes" id="UP000195043"/>
    </source>
</evidence>
<accession>A0A242A637</accession>
<gene>
    <name evidence="2" type="ORF">A5886_001456</name>
</gene>